<keyword evidence="2" id="KW-1185">Reference proteome</keyword>
<dbReference type="KEGG" id="cad:Curi_c26060"/>
<dbReference type="STRING" id="1128398.Curi_c26060"/>
<organism evidence="1 2">
    <name type="scientific">Gottschalkia acidurici (strain ATCC 7906 / DSM 604 / BCRC 14475 / CIP 104303 / KCTC 5404 / NCIMB 10678 / 9a)</name>
    <name type="common">Clostridium acidurici</name>
    <dbReference type="NCBI Taxonomy" id="1128398"/>
    <lineage>
        <taxon>Bacteria</taxon>
        <taxon>Bacillati</taxon>
        <taxon>Bacillota</taxon>
        <taxon>Tissierellia</taxon>
        <taxon>Tissierellales</taxon>
        <taxon>Gottschalkiaceae</taxon>
        <taxon>Gottschalkia</taxon>
    </lineage>
</organism>
<sequence>MGVKELLKLWTDCSLKLLDNKLIPERIETFDTAIKDLSKFGITDLVIYNISDNDITVRYKEKGSKSFSTVQL</sequence>
<evidence type="ECO:0000313" key="1">
    <source>
        <dbReference type="EMBL" id="AFS79601.1"/>
    </source>
</evidence>
<dbReference type="RefSeq" id="WP_014968735.1">
    <property type="nucleotide sequence ID" value="NC_018664.1"/>
</dbReference>
<dbReference type="EMBL" id="CP003326">
    <property type="protein sequence ID" value="AFS79601.1"/>
    <property type="molecule type" value="Genomic_DNA"/>
</dbReference>
<protein>
    <submittedName>
        <fullName evidence="1">Uncharacterized protein</fullName>
    </submittedName>
</protein>
<accession>K0B4V3</accession>
<name>K0B4V3_GOTA9</name>
<dbReference type="HOGENOM" id="CLU_2715138_0_0_9"/>
<dbReference type="Proteomes" id="UP000006094">
    <property type="component" value="Chromosome"/>
</dbReference>
<proteinExistence type="predicted"/>
<evidence type="ECO:0000313" key="2">
    <source>
        <dbReference type="Proteomes" id="UP000006094"/>
    </source>
</evidence>
<reference evidence="1 2" key="1">
    <citation type="journal article" date="2012" name="PLoS ONE">
        <title>The purine-utilizing bacterium Clostridium acidurici 9a: a genome-guided metabolic reconsideration.</title>
        <authorList>
            <person name="Hartwich K."/>
            <person name="Poehlein A."/>
            <person name="Daniel R."/>
        </authorList>
    </citation>
    <scope>NUCLEOTIDE SEQUENCE [LARGE SCALE GENOMIC DNA]</scope>
    <source>
        <strain evidence="2">ATCC 7906 / DSM 604 / BCRC 14475 / CIP 104303 / KCTC 5404 / NCIMB 10678 / 9a</strain>
    </source>
</reference>
<dbReference type="AlphaFoldDB" id="K0B4V3"/>
<gene>
    <name evidence="1" type="ordered locus">Curi_c26060</name>
</gene>